<dbReference type="PANTHER" id="PTHR36838">
    <property type="entry name" value="AUXIN EFFLUX CARRIER FAMILY PROTEIN"/>
    <property type="match status" value="1"/>
</dbReference>
<keyword evidence="5 7" id="KW-1133">Transmembrane helix</keyword>
<keyword evidence="9" id="KW-1185">Reference proteome</keyword>
<evidence type="ECO:0000256" key="6">
    <source>
        <dbReference type="ARBA" id="ARBA00023136"/>
    </source>
</evidence>
<protein>
    <submittedName>
        <fullName evidence="8">Transporter</fullName>
    </submittedName>
</protein>
<organism evidence="8 9">
    <name type="scientific">Streptococcus suivaginalis</name>
    <dbReference type="NCBI Taxonomy" id="3028082"/>
    <lineage>
        <taxon>Bacteria</taxon>
        <taxon>Bacillati</taxon>
        <taxon>Bacillota</taxon>
        <taxon>Bacilli</taxon>
        <taxon>Lactobacillales</taxon>
        <taxon>Streptococcaceae</taxon>
        <taxon>Streptococcus</taxon>
    </lineage>
</organism>
<evidence type="ECO:0000313" key="9">
    <source>
        <dbReference type="Proteomes" id="UP001304088"/>
    </source>
</evidence>
<feature type="transmembrane region" description="Helical" evidence="7">
    <location>
        <begin position="6"/>
        <end position="22"/>
    </location>
</feature>
<keyword evidence="4 7" id="KW-0812">Transmembrane</keyword>
<dbReference type="KEGG" id="ssuv:PXH68_03685"/>
<reference evidence="8 9" key="1">
    <citation type="submission" date="2023-02" db="EMBL/GenBank/DDBJ databases">
        <title>Streptococcus sp. Genome Sequencing and Assembly.</title>
        <authorList>
            <person name="Shore S.M."/>
            <person name="Nicholson T.L."/>
        </authorList>
    </citation>
    <scope>NUCLEOTIDE SEQUENCE [LARGE SCALE GENOMIC DNA]</scope>
    <source>
        <strain evidence="8 9">29896</strain>
    </source>
</reference>
<evidence type="ECO:0000256" key="2">
    <source>
        <dbReference type="ARBA" id="ARBA00022448"/>
    </source>
</evidence>
<feature type="transmembrane region" description="Helical" evidence="7">
    <location>
        <begin position="186"/>
        <end position="213"/>
    </location>
</feature>
<feature type="transmembrane region" description="Helical" evidence="7">
    <location>
        <begin position="95"/>
        <end position="114"/>
    </location>
</feature>
<feature type="transmembrane region" description="Helical" evidence="7">
    <location>
        <begin position="34"/>
        <end position="54"/>
    </location>
</feature>
<dbReference type="PANTHER" id="PTHR36838:SF3">
    <property type="entry name" value="TRANSPORTER AUXIN EFFLUX CARRIER EC FAMILY"/>
    <property type="match status" value="1"/>
</dbReference>
<dbReference type="Pfam" id="PF03547">
    <property type="entry name" value="Mem_trans"/>
    <property type="match status" value="1"/>
</dbReference>
<evidence type="ECO:0000256" key="4">
    <source>
        <dbReference type="ARBA" id="ARBA00022692"/>
    </source>
</evidence>
<dbReference type="AlphaFoldDB" id="A0AA96VGG9"/>
<dbReference type="RefSeq" id="WP_248027315.1">
    <property type="nucleotide sequence ID" value="NZ_CP118733.1"/>
</dbReference>
<evidence type="ECO:0000256" key="1">
    <source>
        <dbReference type="ARBA" id="ARBA00004141"/>
    </source>
</evidence>
<dbReference type="GO" id="GO:0016020">
    <property type="term" value="C:membrane"/>
    <property type="evidence" value="ECO:0007669"/>
    <property type="project" value="UniProtKB-SubCell"/>
</dbReference>
<gene>
    <name evidence="8" type="ORF">PXH68_03685</name>
</gene>
<evidence type="ECO:0000256" key="7">
    <source>
        <dbReference type="SAM" id="Phobius"/>
    </source>
</evidence>
<sequence length="302" mass="32893">MPAFIYRALGFVFVMGIGYLLRHRGLVKKEEARIFSTILMNVTLPSALLLSSQSMKVEQIALLPFFLGIVANLCLLVAGYVVWRKDRQKQAAVMVGLSGYNIGTFTLPFVQAFFPASSLATVLLFDAGNAIMVLGGNFSLASQLTNQVSSPGLWRSLKPLGKSLPLLVYLLTLTLAYFSISLPQNLLSIFSIAAQANPFLAMLYLGVLLDFPVSWAGWKELVQGYWVRLLTNFCLAGLVVYGLPFSSSQTWMILLCLLSPISVLAPFYAWKLGGDGAEAANLNSLSILGSLIALFALLYFGP</sequence>
<keyword evidence="6 7" id="KW-0472">Membrane</keyword>
<feature type="transmembrane region" description="Helical" evidence="7">
    <location>
        <begin position="282"/>
        <end position="301"/>
    </location>
</feature>
<dbReference type="Proteomes" id="UP001304088">
    <property type="component" value="Chromosome"/>
</dbReference>
<dbReference type="EMBL" id="CP118733">
    <property type="protein sequence ID" value="WNY47821.1"/>
    <property type="molecule type" value="Genomic_DNA"/>
</dbReference>
<feature type="transmembrane region" description="Helical" evidence="7">
    <location>
        <begin position="163"/>
        <end position="180"/>
    </location>
</feature>
<evidence type="ECO:0000256" key="5">
    <source>
        <dbReference type="ARBA" id="ARBA00022989"/>
    </source>
</evidence>
<proteinExistence type="predicted"/>
<dbReference type="GO" id="GO:0055085">
    <property type="term" value="P:transmembrane transport"/>
    <property type="evidence" value="ECO:0007669"/>
    <property type="project" value="InterPro"/>
</dbReference>
<name>A0AA96VGG9_9STRE</name>
<evidence type="ECO:0000313" key="8">
    <source>
        <dbReference type="EMBL" id="WNY47821.1"/>
    </source>
</evidence>
<evidence type="ECO:0000256" key="3">
    <source>
        <dbReference type="ARBA" id="ARBA00022475"/>
    </source>
</evidence>
<feature type="transmembrane region" description="Helical" evidence="7">
    <location>
        <begin position="60"/>
        <end position="83"/>
    </location>
</feature>
<keyword evidence="2" id="KW-0813">Transport</keyword>
<feature type="transmembrane region" description="Helical" evidence="7">
    <location>
        <begin position="225"/>
        <end position="245"/>
    </location>
</feature>
<keyword evidence="3" id="KW-1003">Cell membrane</keyword>
<feature type="transmembrane region" description="Helical" evidence="7">
    <location>
        <begin position="251"/>
        <end position="270"/>
    </location>
</feature>
<comment type="subcellular location">
    <subcellularLocation>
        <location evidence="1">Membrane</location>
        <topology evidence="1">Multi-pass membrane protein</topology>
    </subcellularLocation>
</comment>
<accession>A0AA96VGG9</accession>
<dbReference type="InterPro" id="IPR004776">
    <property type="entry name" value="Mem_transp_PIN-like"/>
</dbReference>